<dbReference type="EMBL" id="JASCZI010091252">
    <property type="protein sequence ID" value="MED6149647.1"/>
    <property type="molecule type" value="Genomic_DNA"/>
</dbReference>
<proteinExistence type="predicted"/>
<evidence type="ECO:0000313" key="2">
    <source>
        <dbReference type="Proteomes" id="UP001341840"/>
    </source>
</evidence>
<evidence type="ECO:0008006" key="3">
    <source>
        <dbReference type="Google" id="ProtNLM"/>
    </source>
</evidence>
<sequence length="154" mass="17233">MNYRSSLPVNLYIIIDYDIPVCKTASLIVPRNHQRQKATVSKWGTAPTAPFFKLNFDATLSPAEDGNAGAGVVISDGDELISIVAAWRLDSNRSRWRDKEIFEQPYTKPNNAVAVSMIQEDERKTKEAFQKNGLFNGQKAFSRISNSWKPPSIG</sequence>
<keyword evidence="2" id="KW-1185">Reference proteome</keyword>
<protein>
    <recommendedName>
        <fullName evidence="3">RNase H type-1 domain-containing protein</fullName>
    </recommendedName>
</protein>
<accession>A0ABU6TLI2</accession>
<comment type="caution">
    <text evidence="1">The sequence shown here is derived from an EMBL/GenBank/DDBJ whole genome shotgun (WGS) entry which is preliminary data.</text>
</comment>
<name>A0ABU6TLI2_9FABA</name>
<organism evidence="1 2">
    <name type="scientific">Stylosanthes scabra</name>
    <dbReference type="NCBI Taxonomy" id="79078"/>
    <lineage>
        <taxon>Eukaryota</taxon>
        <taxon>Viridiplantae</taxon>
        <taxon>Streptophyta</taxon>
        <taxon>Embryophyta</taxon>
        <taxon>Tracheophyta</taxon>
        <taxon>Spermatophyta</taxon>
        <taxon>Magnoliopsida</taxon>
        <taxon>eudicotyledons</taxon>
        <taxon>Gunneridae</taxon>
        <taxon>Pentapetalae</taxon>
        <taxon>rosids</taxon>
        <taxon>fabids</taxon>
        <taxon>Fabales</taxon>
        <taxon>Fabaceae</taxon>
        <taxon>Papilionoideae</taxon>
        <taxon>50 kb inversion clade</taxon>
        <taxon>dalbergioids sensu lato</taxon>
        <taxon>Dalbergieae</taxon>
        <taxon>Pterocarpus clade</taxon>
        <taxon>Stylosanthes</taxon>
    </lineage>
</organism>
<reference evidence="1 2" key="1">
    <citation type="journal article" date="2023" name="Plants (Basel)">
        <title>Bridging the Gap: Combining Genomics and Transcriptomics Approaches to Understand Stylosanthes scabra, an Orphan Legume from the Brazilian Caatinga.</title>
        <authorList>
            <person name="Ferreira-Neto J.R.C."/>
            <person name="da Silva M.D."/>
            <person name="Binneck E."/>
            <person name="de Melo N.F."/>
            <person name="da Silva R.H."/>
            <person name="de Melo A.L.T.M."/>
            <person name="Pandolfi V."/>
            <person name="Bustamante F.O."/>
            <person name="Brasileiro-Vidal A.C."/>
            <person name="Benko-Iseppon A.M."/>
        </authorList>
    </citation>
    <scope>NUCLEOTIDE SEQUENCE [LARGE SCALE GENOMIC DNA]</scope>
    <source>
        <tissue evidence="1">Leaves</tissue>
    </source>
</reference>
<gene>
    <name evidence="1" type="ORF">PIB30_064573</name>
</gene>
<dbReference type="Proteomes" id="UP001341840">
    <property type="component" value="Unassembled WGS sequence"/>
</dbReference>
<evidence type="ECO:0000313" key="1">
    <source>
        <dbReference type="EMBL" id="MED6149647.1"/>
    </source>
</evidence>